<dbReference type="InterPro" id="IPR043970">
    <property type="entry name" value="FUZ/MON1/HPS1_longin_3"/>
</dbReference>
<organism evidence="4">
    <name type="scientific">Ornithodoros turicata</name>
    <dbReference type="NCBI Taxonomy" id="34597"/>
    <lineage>
        <taxon>Eukaryota</taxon>
        <taxon>Metazoa</taxon>
        <taxon>Ecdysozoa</taxon>
        <taxon>Arthropoda</taxon>
        <taxon>Chelicerata</taxon>
        <taxon>Arachnida</taxon>
        <taxon>Acari</taxon>
        <taxon>Parasitiformes</taxon>
        <taxon>Ixodida</taxon>
        <taxon>Ixodoidea</taxon>
        <taxon>Argasidae</taxon>
        <taxon>Ornithodorinae</taxon>
        <taxon>Ornithodoros</taxon>
    </lineage>
</organism>
<dbReference type="GO" id="GO:0016192">
    <property type="term" value="P:vesicle-mediated transport"/>
    <property type="evidence" value="ECO:0007669"/>
    <property type="project" value="InterPro"/>
</dbReference>
<accession>A0A2R5LIM9</accession>
<evidence type="ECO:0000259" key="2">
    <source>
        <dbReference type="Pfam" id="PF19036"/>
    </source>
</evidence>
<dbReference type="AlphaFoldDB" id="A0A2R5LIM9"/>
<feature type="region of interest" description="Disordered" evidence="1">
    <location>
        <begin position="250"/>
        <end position="303"/>
    </location>
</feature>
<dbReference type="GO" id="GO:0005085">
    <property type="term" value="F:guanyl-nucleotide exchange factor activity"/>
    <property type="evidence" value="ECO:0007669"/>
    <property type="project" value="TreeGrafter"/>
</dbReference>
<name>A0A2R5LIM9_9ACAR</name>
<evidence type="ECO:0000256" key="1">
    <source>
        <dbReference type="SAM" id="MobiDB-lite"/>
    </source>
</evidence>
<dbReference type="PANTHER" id="PTHR12761:SF1">
    <property type="entry name" value="BLOC-3 COMPLEX MEMBER HPS1"/>
    <property type="match status" value="1"/>
</dbReference>
<dbReference type="InterPro" id="IPR043972">
    <property type="entry name" value="FUZ/MON1/HPS1_longin_1"/>
</dbReference>
<dbReference type="Pfam" id="PF19036">
    <property type="entry name" value="Fuz_longin_1"/>
    <property type="match status" value="1"/>
</dbReference>
<feature type="domain" description="FUZ/MON1/HPS1 first Longin" evidence="2">
    <location>
        <begin position="4"/>
        <end position="157"/>
    </location>
</feature>
<dbReference type="PANTHER" id="PTHR12761">
    <property type="entry name" value="HERMANSKY-PUDLAK SYNDROME PROTEIN 1"/>
    <property type="match status" value="1"/>
</dbReference>
<sequence length="663" mass="75943">MRGFIIFDSVNDVVFRQLDGELLKHVFGLALKNELVPEHEDELADLDAAITNDVLVQLFSPLVTSHRMMKEKMNMYSSIYCKDQTLCVFAEFLGHTLLGINSEKEDAEPVARKRLRVFLNLVQRLYGPALHALKVHSLNTNRRAVLLKKLMDTYDALSQKDQSFLVEALEHIVVKSDVRKSCSRLLEDISEIFQRYCRVGEMVSHGFLFVKDKLVATFFSRNSTLPSHADLLVLSLTVRTLREAEASNEQYLGEGQEEPEDESEVQNSEQRLEQEGNQEQSQGQESNQEQNRDESQNQEQTSRPARLGHLLMFFATNLRSAMPYLVHWLKIDDDVTVAITSEFNRALLADSLFSLMKQLHSIRQSPEEGRSRLTIDTLEAAIMRTIDTSGRLDLKKDQEARINLVDKKWMHLKMSGFGEYLAGTQNTELAARSEEAIVLLNKTFQLIFEELVLNPGIQHEVEPRPRLKTYMHYFAALVKKEMEDFREMLLTKTDPTLNIGSDILENYPGLLHYIHTNRSANQMVSPSLLEYKAGSLHDKVWKAWGFIQKHAHEGSFTTLWSEDDLQYSYLLWFTNHSGKTVKPKCAVDPMSLNQMYYPGIMAGNFYGQLMRYCFPDVSLDQLVCLEIFCIHASTIAASDVIDQVHQLSTALWHVWDNTSMDSA</sequence>
<feature type="compositionally biased region" description="Low complexity" evidence="1">
    <location>
        <begin position="265"/>
        <end position="289"/>
    </location>
</feature>
<dbReference type="InterPro" id="IPR026053">
    <property type="entry name" value="HPS1"/>
</dbReference>
<feature type="compositionally biased region" description="Acidic residues" evidence="1">
    <location>
        <begin position="255"/>
        <end position="264"/>
    </location>
</feature>
<feature type="domain" description="FUZ/MON1/HPS1 third Longin" evidence="3">
    <location>
        <begin position="509"/>
        <end position="653"/>
    </location>
</feature>
<dbReference type="EMBL" id="GGLE01005172">
    <property type="protein sequence ID" value="MBY09298.1"/>
    <property type="molecule type" value="Transcribed_RNA"/>
</dbReference>
<dbReference type="Pfam" id="PF19038">
    <property type="entry name" value="Fuz_longin_3"/>
    <property type="match status" value="1"/>
</dbReference>
<evidence type="ECO:0000259" key="3">
    <source>
        <dbReference type="Pfam" id="PF19038"/>
    </source>
</evidence>
<evidence type="ECO:0000313" key="4">
    <source>
        <dbReference type="EMBL" id="MBY09298.1"/>
    </source>
</evidence>
<protein>
    <submittedName>
        <fullName evidence="4">Uncharacterized protein</fullName>
    </submittedName>
</protein>
<dbReference type="GO" id="GO:0031085">
    <property type="term" value="C:BLOC-3 complex"/>
    <property type="evidence" value="ECO:0007669"/>
    <property type="project" value="TreeGrafter"/>
</dbReference>
<proteinExistence type="predicted"/>
<reference evidence="4" key="1">
    <citation type="submission" date="2018-03" db="EMBL/GenBank/DDBJ databases">
        <title>The relapsing fever spirochete Borrelia turicatae persists in the highly oxidative environment of its soft-bodied tick vector.</title>
        <authorList>
            <person name="Bourret T.J."/>
            <person name="Boyle W.K."/>
            <person name="Valenzuela J.G."/>
            <person name="Oliveira F."/>
            <person name="Lopez J.E."/>
        </authorList>
    </citation>
    <scope>NUCLEOTIDE SEQUENCE</scope>
    <source>
        <strain evidence="4">Kansas strain/isolate</strain>
        <tissue evidence="4">Salivary glands</tissue>
    </source>
</reference>